<dbReference type="GO" id="GO:0008168">
    <property type="term" value="F:methyltransferase activity"/>
    <property type="evidence" value="ECO:0007669"/>
    <property type="project" value="UniProtKB-KW"/>
</dbReference>
<dbReference type="PATRIC" id="fig|1326980.8.peg.1910"/>
<keyword evidence="1" id="KW-0694">RNA-binding</keyword>
<dbReference type="CDD" id="cd11717">
    <property type="entry name" value="THUMP_THUMPD1_like"/>
    <property type="match status" value="1"/>
</dbReference>
<keyword evidence="3" id="KW-0489">Methyltransferase</keyword>
<accession>A0A0F2LSK3</accession>
<evidence type="ECO:0000259" key="2">
    <source>
        <dbReference type="PROSITE" id="PS51165"/>
    </source>
</evidence>
<dbReference type="AlphaFoldDB" id="A0A0F2LSK3"/>
<evidence type="ECO:0000313" key="4">
    <source>
        <dbReference type="EMBL" id="MCL7344341.1"/>
    </source>
</evidence>
<dbReference type="GO" id="GO:0003723">
    <property type="term" value="F:RNA binding"/>
    <property type="evidence" value="ECO:0007669"/>
    <property type="project" value="UniProtKB-UniRule"/>
</dbReference>
<dbReference type="SMART" id="SM00981">
    <property type="entry name" value="THUMP"/>
    <property type="match status" value="1"/>
</dbReference>
<sequence length="168" mass="18377">MTSKEVKLVITTAPSKGKKCVSEVLNRIILKDETAQAEEVVQNVVLVKTSLPSFEAYGLVISAPPSCARKIFPVLGSFPSSDVRAIIDEISELLLKSKVAKFFVNCYVRASDFDCKVLEIGIGLRLKGIAEVDYKNPEKVVHVNVIDDTAYVSLMGKDQEKVSVKSLS</sequence>
<reference evidence="3" key="1">
    <citation type="submission" date="2015-03" db="EMBL/GenBank/DDBJ databases">
        <title>Metagenome Sequencing of an Archaeal-Dominated Microbial Community from a Hot Spring at the Los Azufres Geothermal Field, Mexico.</title>
        <authorList>
            <person name="Servin-Garciduenas L.E."/>
            <person name="Martinez-Romero E."/>
        </authorList>
    </citation>
    <scope>NUCLEOTIDE SEQUENCE [LARGE SCALE GENOMIC DNA]</scope>
    <source>
        <strain evidence="3">AZ1-454</strain>
    </source>
</reference>
<dbReference type="InterPro" id="IPR004114">
    <property type="entry name" value="THUMP_dom"/>
</dbReference>
<feature type="domain" description="THUMP" evidence="2">
    <location>
        <begin position="54"/>
        <end position="156"/>
    </location>
</feature>
<proteinExistence type="predicted"/>
<comment type="caution">
    <text evidence="3">The sequence shown here is derived from an EMBL/GenBank/DDBJ whole genome shotgun (WGS) entry which is preliminary data.</text>
</comment>
<dbReference type="EMBL" id="JZWS02000007">
    <property type="protein sequence ID" value="MCL7344341.1"/>
    <property type="molecule type" value="Genomic_DNA"/>
</dbReference>
<dbReference type="EMBL" id="JZWS01000006">
    <property type="protein sequence ID" value="KJR79475.1"/>
    <property type="molecule type" value="Genomic_DNA"/>
</dbReference>
<dbReference type="GO" id="GO:0032259">
    <property type="term" value="P:methylation"/>
    <property type="evidence" value="ECO:0007669"/>
    <property type="project" value="UniProtKB-KW"/>
</dbReference>
<keyword evidence="3" id="KW-0808">Transferase</keyword>
<protein>
    <submittedName>
        <fullName evidence="3">RNA methyltransferase</fullName>
    </submittedName>
    <submittedName>
        <fullName evidence="4">THUMP domain-containing protein</fullName>
    </submittedName>
</protein>
<organism evidence="3">
    <name type="scientific">Candidatus Aramenus sulfurataquae</name>
    <dbReference type="NCBI Taxonomy" id="1326980"/>
    <lineage>
        <taxon>Archaea</taxon>
        <taxon>Thermoproteota</taxon>
        <taxon>Thermoprotei</taxon>
        <taxon>Sulfolobales</taxon>
        <taxon>Sulfolobaceae</taxon>
        <taxon>Candidatus Aramenus</taxon>
    </lineage>
</organism>
<gene>
    <name evidence="4" type="ORF">TQ35_007205</name>
    <name evidence="3" type="ORF">TQ35_01655</name>
</gene>
<reference evidence="4" key="2">
    <citation type="submission" date="2022-05" db="EMBL/GenBank/DDBJ databases">
        <title>Metagenome Sequencing of an Archaeal-Dominated Microbial Community from a Hot Spring at the Los Azufres Geothermal Field, Mexico.</title>
        <authorList>
            <person name="Marin-Paredes R."/>
            <person name="Martinez-Romero E."/>
            <person name="Servin-Garciduenas L.E."/>
        </authorList>
    </citation>
    <scope>NUCLEOTIDE SEQUENCE</scope>
    <source>
        <strain evidence="4">AZ1-454</strain>
    </source>
</reference>
<dbReference type="InterPro" id="IPR040183">
    <property type="entry name" value="THUMPD1-like"/>
</dbReference>
<dbReference type="PROSITE" id="PS51165">
    <property type="entry name" value="THUMP"/>
    <property type="match status" value="1"/>
</dbReference>
<name>A0A0F2LSK3_9CREN</name>
<dbReference type="SUPFAM" id="SSF143437">
    <property type="entry name" value="THUMP domain-like"/>
    <property type="match status" value="1"/>
</dbReference>
<evidence type="ECO:0000256" key="1">
    <source>
        <dbReference type="PROSITE-ProRule" id="PRU00529"/>
    </source>
</evidence>
<dbReference type="GO" id="GO:0006400">
    <property type="term" value="P:tRNA modification"/>
    <property type="evidence" value="ECO:0007669"/>
    <property type="project" value="InterPro"/>
</dbReference>
<evidence type="ECO:0000313" key="3">
    <source>
        <dbReference type="EMBL" id="KJR79475.1"/>
    </source>
</evidence>